<gene>
    <name evidence="2" type="ORF">C5615_33840</name>
</gene>
<dbReference type="Proteomes" id="UP000238206">
    <property type="component" value="Unassembled WGS sequence"/>
</dbReference>
<sequence length="68" mass="7261">MQSDIAVKIEAALIRRAAEQAGYVGITVQDGCVTLTGRVDSLRERRLAIDAAWPVPGVREVADQLLGA</sequence>
<dbReference type="AlphaFoldDB" id="A0A2S8I793"/>
<dbReference type="PROSITE" id="PS50914">
    <property type="entry name" value="BON"/>
    <property type="match status" value="1"/>
</dbReference>
<dbReference type="EMBL" id="PUIQ01000067">
    <property type="protein sequence ID" value="PQP10242.1"/>
    <property type="molecule type" value="Genomic_DNA"/>
</dbReference>
<dbReference type="Gene3D" id="3.30.1340.30">
    <property type="match status" value="1"/>
</dbReference>
<dbReference type="Pfam" id="PF04972">
    <property type="entry name" value="BON"/>
    <property type="match status" value="1"/>
</dbReference>
<evidence type="ECO:0000259" key="1">
    <source>
        <dbReference type="PROSITE" id="PS50914"/>
    </source>
</evidence>
<comment type="caution">
    <text evidence="2">The sequence shown here is derived from an EMBL/GenBank/DDBJ whole genome shotgun (WGS) entry which is preliminary data.</text>
</comment>
<feature type="domain" description="BON" evidence="1">
    <location>
        <begin position="1"/>
        <end position="68"/>
    </location>
</feature>
<evidence type="ECO:0000313" key="2">
    <source>
        <dbReference type="EMBL" id="PQP10242.1"/>
    </source>
</evidence>
<protein>
    <recommendedName>
        <fullName evidence="1">BON domain-containing protein</fullName>
    </recommendedName>
</protein>
<proteinExistence type="predicted"/>
<evidence type="ECO:0000313" key="3">
    <source>
        <dbReference type="Proteomes" id="UP000238206"/>
    </source>
</evidence>
<dbReference type="InterPro" id="IPR007055">
    <property type="entry name" value="BON_dom"/>
</dbReference>
<accession>A0A2S8I793</accession>
<dbReference type="RefSeq" id="WP_105393366.1">
    <property type="nucleotide sequence ID" value="NZ_PUIQ01000067.1"/>
</dbReference>
<organism evidence="2 3">
    <name type="scientific">Burkholderia cepacia</name>
    <name type="common">Pseudomonas cepacia</name>
    <dbReference type="NCBI Taxonomy" id="292"/>
    <lineage>
        <taxon>Bacteria</taxon>
        <taxon>Pseudomonadati</taxon>
        <taxon>Pseudomonadota</taxon>
        <taxon>Betaproteobacteria</taxon>
        <taxon>Burkholderiales</taxon>
        <taxon>Burkholderiaceae</taxon>
        <taxon>Burkholderia</taxon>
        <taxon>Burkholderia cepacia complex</taxon>
    </lineage>
</organism>
<name>A0A2S8I793_BURCE</name>
<reference evidence="2 3" key="1">
    <citation type="submission" date="2018-02" db="EMBL/GenBank/DDBJ databases">
        <title>Draft genome sequencing of Burkholderia cepacia Y14-15.</title>
        <authorList>
            <person name="Zheng B.-X."/>
        </authorList>
    </citation>
    <scope>NUCLEOTIDE SEQUENCE [LARGE SCALE GENOMIC DNA]</scope>
    <source>
        <strain evidence="2 3">Y14-15</strain>
    </source>
</reference>